<evidence type="ECO:0000313" key="2">
    <source>
        <dbReference type="EMBL" id="KLU85792.1"/>
    </source>
</evidence>
<keyword evidence="1" id="KW-0812">Transmembrane</keyword>
<reference evidence="2" key="2">
    <citation type="submission" date="2011-03" db="EMBL/GenBank/DDBJ databases">
        <title>Annotation of Magnaporthe poae ATCC 64411.</title>
        <authorList>
            <person name="Ma L.-J."/>
            <person name="Dead R."/>
            <person name="Young S.K."/>
            <person name="Zeng Q."/>
            <person name="Gargeya S."/>
            <person name="Fitzgerald M."/>
            <person name="Haas B."/>
            <person name="Abouelleil A."/>
            <person name="Alvarado L."/>
            <person name="Arachchi H.M."/>
            <person name="Berlin A."/>
            <person name="Brown A."/>
            <person name="Chapman S.B."/>
            <person name="Chen Z."/>
            <person name="Dunbar C."/>
            <person name="Freedman E."/>
            <person name="Gearin G."/>
            <person name="Gellesch M."/>
            <person name="Goldberg J."/>
            <person name="Griggs A."/>
            <person name="Gujja S."/>
            <person name="Heiman D."/>
            <person name="Howarth C."/>
            <person name="Larson L."/>
            <person name="Lui A."/>
            <person name="MacDonald P.J.P."/>
            <person name="Mehta T."/>
            <person name="Montmayeur A."/>
            <person name="Murphy C."/>
            <person name="Neiman D."/>
            <person name="Pearson M."/>
            <person name="Priest M."/>
            <person name="Roberts A."/>
            <person name="Saif S."/>
            <person name="Shea T."/>
            <person name="Shenoy N."/>
            <person name="Sisk P."/>
            <person name="Stolte C."/>
            <person name="Sykes S."/>
            <person name="Yandava C."/>
            <person name="Wortman J."/>
            <person name="Nusbaum C."/>
            <person name="Birren B."/>
        </authorList>
    </citation>
    <scope>NUCLEOTIDE SEQUENCE</scope>
    <source>
        <strain evidence="2">ATCC 64411</strain>
    </source>
</reference>
<name>A0A0H2TQJ5_MAGP6</name>
<dbReference type="EMBL" id="GL876969">
    <property type="protein sequence ID" value="KLU85792.1"/>
    <property type="molecule type" value="Genomic_DNA"/>
</dbReference>
<gene>
    <name evidence="2" type="ORF">MAPG_04812</name>
</gene>
<proteinExistence type="predicted"/>
<sequence>ASGLPAPGSGDFVITSPDVLTFSLTGLIALASILVFLLLVETLLSVGASKLRRSKNLIQFKAMTAIQLFRIIFEPAHQADEKWSCEDRFPRADDHTRFSVRECEKTGCQGHMNRTLEV</sequence>
<feature type="transmembrane region" description="Helical" evidence="1">
    <location>
        <begin position="20"/>
        <end position="44"/>
    </location>
</feature>
<evidence type="ECO:0000256" key="1">
    <source>
        <dbReference type="SAM" id="Phobius"/>
    </source>
</evidence>
<feature type="non-terminal residue" evidence="2">
    <location>
        <position position="1"/>
    </location>
</feature>
<reference evidence="2" key="1">
    <citation type="submission" date="2010-05" db="EMBL/GenBank/DDBJ databases">
        <title>The Genome Sequence of Magnaporthe poae strain ATCC 64411.</title>
        <authorList>
            <consortium name="The Broad Institute Genome Sequencing Platform"/>
            <consortium name="Broad Institute Genome Sequencing Center for Infectious Disease"/>
            <person name="Ma L.-J."/>
            <person name="Dead R."/>
            <person name="Young S."/>
            <person name="Zeng Q."/>
            <person name="Koehrsen M."/>
            <person name="Alvarado L."/>
            <person name="Berlin A."/>
            <person name="Chapman S.B."/>
            <person name="Chen Z."/>
            <person name="Freedman E."/>
            <person name="Gellesch M."/>
            <person name="Goldberg J."/>
            <person name="Griggs A."/>
            <person name="Gujja S."/>
            <person name="Heilman E.R."/>
            <person name="Heiman D."/>
            <person name="Hepburn T."/>
            <person name="Howarth C."/>
            <person name="Jen D."/>
            <person name="Larson L."/>
            <person name="Mehta T."/>
            <person name="Neiman D."/>
            <person name="Pearson M."/>
            <person name="Roberts A."/>
            <person name="Saif S."/>
            <person name="Shea T."/>
            <person name="Shenoy N."/>
            <person name="Sisk P."/>
            <person name="Stolte C."/>
            <person name="Sykes S."/>
            <person name="Walk T."/>
            <person name="White J."/>
            <person name="Yandava C."/>
            <person name="Haas B."/>
            <person name="Nusbaum C."/>
            <person name="Birren B."/>
        </authorList>
    </citation>
    <scope>NUCLEOTIDE SEQUENCE</scope>
    <source>
        <strain evidence="2">ATCC 64411</strain>
    </source>
</reference>
<dbReference type="VEuPathDB" id="FungiDB:MAPG_04812"/>
<keyword evidence="1" id="KW-0472">Membrane</keyword>
<dbReference type="AlphaFoldDB" id="A0A0H2TQJ5"/>
<protein>
    <submittedName>
        <fullName evidence="2">Uncharacterized protein</fullName>
    </submittedName>
</protein>
<organism evidence="2">
    <name type="scientific">Magnaporthiopsis poae (strain ATCC 64411 / 73-15)</name>
    <name type="common">Kentucky bluegrass fungus</name>
    <name type="synonym">Magnaporthe poae</name>
    <dbReference type="NCBI Taxonomy" id="644358"/>
    <lineage>
        <taxon>Eukaryota</taxon>
        <taxon>Fungi</taxon>
        <taxon>Dikarya</taxon>
        <taxon>Ascomycota</taxon>
        <taxon>Pezizomycotina</taxon>
        <taxon>Sordariomycetes</taxon>
        <taxon>Sordariomycetidae</taxon>
        <taxon>Magnaporthales</taxon>
        <taxon>Magnaporthaceae</taxon>
        <taxon>Magnaporthiopsis</taxon>
    </lineage>
</organism>
<keyword evidence="1" id="KW-1133">Transmembrane helix</keyword>
<accession>A0A0H2TQJ5</accession>